<dbReference type="RefSeq" id="WP_353530838.1">
    <property type="nucleotide sequence ID" value="NZ_JBBMEX010000007.1"/>
</dbReference>
<name>A0ABV1HEY2_9FIRM</name>
<comment type="similarity">
    <text evidence="1 3">Belongs to the FlgD family.</text>
</comment>
<proteinExistence type="inferred from homology"/>
<reference evidence="4 5" key="1">
    <citation type="submission" date="2024-03" db="EMBL/GenBank/DDBJ databases">
        <title>Human intestinal bacterial collection.</title>
        <authorList>
            <person name="Pauvert C."/>
            <person name="Hitch T.C.A."/>
            <person name="Clavel T."/>
        </authorList>
    </citation>
    <scope>NUCLEOTIDE SEQUENCE [LARGE SCALE GENOMIC DNA]</scope>
    <source>
        <strain evidence="4 5">CLA-AA-H185</strain>
    </source>
</reference>
<gene>
    <name evidence="4" type="ORF">WMO43_08030</name>
</gene>
<keyword evidence="5" id="KW-1185">Reference proteome</keyword>
<dbReference type="Proteomes" id="UP001454489">
    <property type="component" value="Unassembled WGS sequence"/>
</dbReference>
<evidence type="ECO:0000256" key="2">
    <source>
        <dbReference type="ARBA" id="ARBA00022795"/>
    </source>
</evidence>
<evidence type="ECO:0000256" key="1">
    <source>
        <dbReference type="ARBA" id="ARBA00010577"/>
    </source>
</evidence>
<keyword evidence="2 3" id="KW-1005">Bacterial flagellum biogenesis</keyword>
<comment type="caution">
    <text evidence="4">The sequence shown here is derived from an EMBL/GenBank/DDBJ whole genome shotgun (WGS) entry which is preliminary data.</text>
</comment>
<protein>
    <recommendedName>
        <fullName evidence="3">Basal-body rod modification protein FlgD</fullName>
    </recommendedName>
</protein>
<evidence type="ECO:0000313" key="4">
    <source>
        <dbReference type="EMBL" id="MEQ2557816.1"/>
    </source>
</evidence>
<keyword evidence="4" id="KW-0282">Flagellum</keyword>
<keyword evidence="4" id="KW-0966">Cell projection</keyword>
<dbReference type="EMBL" id="JBBMEX010000007">
    <property type="protein sequence ID" value="MEQ2557816.1"/>
    <property type="molecule type" value="Genomic_DNA"/>
</dbReference>
<comment type="function">
    <text evidence="3">Required for flagellar hook formation. May act as a scaffolding protein.</text>
</comment>
<evidence type="ECO:0000256" key="3">
    <source>
        <dbReference type="RuleBase" id="RU362076"/>
    </source>
</evidence>
<dbReference type="Pfam" id="PF03963">
    <property type="entry name" value="FlgD"/>
    <property type="match status" value="1"/>
</dbReference>
<keyword evidence="4" id="KW-0969">Cilium</keyword>
<evidence type="ECO:0000313" key="5">
    <source>
        <dbReference type="Proteomes" id="UP001454489"/>
    </source>
</evidence>
<sequence>MAIIQQIENGKLVDSSASNTSLSTENKSDAAGGALDKDAFLQLLVAQMQYQDPLEPTDNTEYISQLATFSQLEEMQNLNQSLTEGSAYNLVGKYVFVKVTNNQTGETSYDHGMVEYVMRENGKVYISVNDSLYNIDDLDTVSDPDYYTATTVAKSFTNMVKALPSEKNLTIYDEEKIKSARTVYDSLTDYQKSFISPDTVKTLEQLEAKLKTLKGNTEDSSKGE</sequence>
<accession>A0ABV1HEY2</accession>
<dbReference type="InterPro" id="IPR005648">
    <property type="entry name" value="FlgD"/>
</dbReference>
<organism evidence="4 5">
    <name type="scientific">Maccoyibacter intestinihominis</name>
    <dbReference type="NCBI Taxonomy" id="3133499"/>
    <lineage>
        <taxon>Bacteria</taxon>
        <taxon>Bacillati</taxon>
        <taxon>Bacillota</taxon>
        <taxon>Clostridia</taxon>
        <taxon>Lachnospirales</taxon>
        <taxon>Lachnospiraceae</taxon>
        <taxon>Maccoyibacter</taxon>
    </lineage>
</organism>